<keyword evidence="1 4" id="KW-0560">Oxidoreductase</keyword>
<protein>
    <submittedName>
        <fullName evidence="4">Phenylacetic acid degradation protein paaN</fullName>
        <ecNumber evidence="4">1.2.1.91</ecNumber>
    </submittedName>
</protein>
<dbReference type="InterPro" id="IPR002539">
    <property type="entry name" value="MaoC-like_dom"/>
</dbReference>
<sequence length="718" mass="77480">MQQQEGFELTDPVQRPRLLQSLIANQWSHHGDQTQTLCNAVTEQPGAELAFGRADASRAVDYARTIAGPALRCMGFHDRAQRLRALARILRDNRAALYRESLTVGATRHDCQLDVDGGIARLSAMAGQALKSLPNARMLHLEDGSHHGGATGSQQILAPLTGVALHVTAMDNPVSGLLEQIVPALIAGVPCVIRPARDTAAVSERLVKLIHESDILPDGTLQLIYCDIMDVLDHLSAGDAVSFSGSRTAAQKIRQHTVVSSGLVRFQSCETGLSAAILGSDVVSGSPEFSFFLHEIRSEMTLRAGQRRHAVRRILLPRYREAEVVDHLAKALSETVIGWPDDPATQMGTLVSRKHMETVQNALSGLQREADVVSGPVEVAAEGAGAFLSPVLLHCEQPAYAKSIHHTLAQGPVATVMAYDSLCDAIAMANLAPCSRFSNVFTNDSPLAQEAAACLTSAEGQVRICGSDMARQALELVPDRTVPRLFATAHNHQVCGAQDIRRSVAAYMMRTEIHAPPQLLTALTGRWVEGAETRCNGHPFRKSLETLRIGDQLITASRRISEEDVEQFAHFTGDVFYAHMDREAARAHPFFDDRVAHGQLVVSFANGLLVDPAPGPVLANIGSDNLRFHAPVYFGDCLHVRVTCKEISPRASAPFGDVRWDCCVLNACGAVVARFDLLTLVMKSWPPLPTETSPAAGAVQPATQIAATDQVAVTHPAE</sequence>
<dbReference type="InterPro" id="IPR015590">
    <property type="entry name" value="Aldehyde_DH_dom"/>
</dbReference>
<evidence type="ECO:0000259" key="2">
    <source>
        <dbReference type="Pfam" id="PF00171"/>
    </source>
</evidence>
<evidence type="ECO:0000313" key="4">
    <source>
        <dbReference type="EMBL" id="APG48982.1"/>
    </source>
</evidence>
<name>A0A1L3IA98_9RHOB</name>
<dbReference type="EC" id="1.2.1.91" evidence="4"/>
<dbReference type="SUPFAM" id="SSF54637">
    <property type="entry name" value="Thioesterase/thiol ester dehydrase-isomerase"/>
    <property type="match status" value="1"/>
</dbReference>
<dbReference type="InterPro" id="IPR029069">
    <property type="entry name" value="HotDog_dom_sf"/>
</dbReference>
<evidence type="ECO:0000313" key="5">
    <source>
        <dbReference type="Proteomes" id="UP000183859"/>
    </source>
</evidence>
<evidence type="ECO:0000256" key="1">
    <source>
        <dbReference type="ARBA" id="ARBA00023002"/>
    </source>
</evidence>
<feature type="domain" description="MaoC-like" evidence="3">
    <location>
        <begin position="549"/>
        <end position="648"/>
    </location>
</feature>
<dbReference type="Gene3D" id="3.40.309.10">
    <property type="entry name" value="Aldehyde Dehydrogenase, Chain A, domain 2"/>
    <property type="match status" value="1"/>
</dbReference>
<dbReference type="SUPFAM" id="SSF53720">
    <property type="entry name" value="ALDH-like"/>
    <property type="match status" value="1"/>
</dbReference>
<dbReference type="NCBIfam" id="TIGR02278">
    <property type="entry name" value="PaaN-DH"/>
    <property type="match status" value="1"/>
</dbReference>
<proteinExistence type="predicted"/>
<reference evidence="5" key="1">
    <citation type="submission" date="2016-07" db="EMBL/GenBank/DDBJ databases">
        <title>Phaeobacter portensis sp. nov., a tropodithietic acid producing bacterium isolated from a German harbor.</title>
        <authorList>
            <person name="Freese H.M."/>
            <person name="Bunk B."/>
            <person name="Breider S."/>
            <person name="Brinkhoff T."/>
        </authorList>
    </citation>
    <scope>NUCLEOTIDE SEQUENCE [LARGE SCALE GENOMIC DNA]</scope>
    <source>
        <strain evidence="5">P97</strain>
        <plasmid evidence="5">pp97_a</plasmid>
    </source>
</reference>
<dbReference type="KEGG" id="php:PhaeoP97_03630"/>
<feature type="domain" description="Aldehyde dehydrogenase" evidence="2">
    <location>
        <begin position="32"/>
        <end position="455"/>
    </location>
</feature>
<dbReference type="PANTHER" id="PTHR43111:SF1">
    <property type="entry name" value="ALDEHYDE DEHYDROGENASE B-RELATED"/>
    <property type="match status" value="1"/>
</dbReference>
<dbReference type="Pfam" id="PF01575">
    <property type="entry name" value="MaoC_dehydratas"/>
    <property type="match status" value="1"/>
</dbReference>
<accession>A0A1L3IA98</accession>
<gene>
    <name evidence="4" type="ORF">PhaeoP97_03630</name>
</gene>
<dbReference type="GO" id="GO:0016620">
    <property type="term" value="F:oxidoreductase activity, acting on the aldehyde or oxo group of donors, NAD or NADP as acceptor"/>
    <property type="evidence" value="ECO:0007669"/>
    <property type="project" value="InterPro"/>
</dbReference>
<keyword evidence="5" id="KW-1185">Reference proteome</keyword>
<dbReference type="PANTHER" id="PTHR43111">
    <property type="entry name" value="ALDEHYDE DEHYDROGENASE B-RELATED"/>
    <property type="match status" value="1"/>
</dbReference>
<dbReference type="InterPro" id="IPR016162">
    <property type="entry name" value="Ald_DH_N"/>
</dbReference>
<dbReference type="InterPro" id="IPR011966">
    <property type="entry name" value="PaaN-DH"/>
</dbReference>
<dbReference type="Pfam" id="PF00171">
    <property type="entry name" value="Aldedh"/>
    <property type="match status" value="1"/>
</dbReference>
<organism evidence="4 5">
    <name type="scientific">Phaeobacter porticola</name>
    <dbReference type="NCBI Taxonomy" id="1844006"/>
    <lineage>
        <taxon>Bacteria</taxon>
        <taxon>Pseudomonadati</taxon>
        <taxon>Pseudomonadota</taxon>
        <taxon>Alphaproteobacteria</taxon>
        <taxon>Rhodobacterales</taxon>
        <taxon>Roseobacteraceae</taxon>
        <taxon>Phaeobacter</taxon>
    </lineage>
</organism>
<dbReference type="RefSeq" id="WP_237029044.1">
    <property type="nucleotide sequence ID" value="NZ_CP016365.1"/>
</dbReference>
<dbReference type="AlphaFoldDB" id="A0A1L3IA98"/>
<evidence type="ECO:0000259" key="3">
    <source>
        <dbReference type="Pfam" id="PF01575"/>
    </source>
</evidence>
<dbReference type="Gene3D" id="3.10.129.10">
    <property type="entry name" value="Hotdog Thioesterase"/>
    <property type="match status" value="1"/>
</dbReference>
<dbReference type="EMBL" id="CP016365">
    <property type="protein sequence ID" value="APG48982.1"/>
    <property type="molecule type" value="Genomic_DNA"/>
</dbReference>
<geneLocation type="plasmid" evidence="5">
    <name>pp97_a</name>
</geneLocation>
<dbReference type="InterPro" id="IPR016163">
    <property type="entry name" value="Ald_DH_C"/>
</dbReference>
<dbReference type="Gene3D" id="3.40.605.10">
    <property type="entry name" value="Aldehyde Dehydrogenase, Chain A, domain 1"/>
    <property type="match status" value="1"/>
</dbReference>
<keyword evidence="4" id="KW-0614">Plasmid</keyword>
<dbReference type="InterPro" id="IPR016161">
    <property type="entry name" value="Ald_DH/histidinol_DH"/>
</dbReference>
<dbReference type="Proteomes" id="UP000183859">
    <property type="component" value="Plasmid pP97_a"/>
</dbReference>